<dbReference type="InterPro" id="IPR001789">
    <property type="entry name" value="Sig_transdc_resp-reg_receiver"/>
</dbReference>
<dbReference type="Gene3D" id="3.40.50.2300">
    <property type="match status" value="1"/>
</dbReference>
<keyword evidence="3" id="KW-0805">Transcription regulation</keyword>
<dbReference type="InterPro" id="IPR011006">
    <property type="entry name" value="CheY-like_superfamily"/>
</dbReference>
<dbReference type="CDD" id="cd00156">
    <property type="entry name" value="REC"/>
    <property type="match status" value="1"/>
</dbReference>
<dbReference type="Pfam" id="PF00072">
    <property type="entry name" value="Response_reg"/>
    <property type="match status" value="1"/>
</dbReference>
<evidence type="ECO:0000256" key="4">
    <source>
        <dbReference type="ARBA" id="ARBA00023125"/>
    </source>
</evidence>
<dbReference type="GO" id="GO:0032993">
    <property type="term" value="C:protein-DNA complex"/>
    <property type="evidence" value="ECO:0007669"/>
    <property type="project" value="TreeGrafter"/>
</dbReference>
<dbReference type="eggNOG" id="COG0745">
    <property type="taxonomic scope" value="Bacteria"/>
</dbReference>
<organism evidence="8 9">
    <name type="scientific">Rippkaea orientalis (strain PCC 8801 / RF-1)</name>
    <name type="common">Cyanothece sp. (strain PCC 8801)</name>
    <dbReference type="NCBI Taxonomy" id="41431"/>
    <lineage>
        <taxon>Bacteria</taxon>
        <taxon>Bacillati</taxon>
        <taxon>Cyanobacteriota</taxon>
        <taxon>Cyanophyceae</taxon>
        <taxon>Oscillatoriophycideae</taxon>
        <taxon>Chroococcales</taxon>
        <taxon>Aphanothecaceae</taxon>
        <taxon>Rippkaea</taxon>
        <taxon>Rippkaea orientalis</taxon>
    </lineage>
</organism>
<keyword evidence="9" id="KW-1185">Reference proteome</keyword>
<dbReference type="KEGG" id="cyp:PCC8801_3932"/>
<evidence type="ECO:0000313" key="9">
    <source>
        <dbReference type="Proteomes" id="UP000008204"/>
    </source>
</evidence>
<dbReference type="GO" id="GO:0006355">
    <property type="term" value="P:regulation of DNA-templated transcription"/>
    <property type="evidence" value="ECO:0007669"/>
    <property type="project" value="TreeGrafter"/>
</dbReference>
<evidence type="ECO:0000256" key="1">
    <source>
        <dbReference type="ARBA" id="ARBA00022553"/>
    </source>
</evidence>
<dbReference type="EMBL" id="CP001287">
    <property type="protein sequence ID" value="ACK67876.1"/>
    <property type="molecule type" value="Genomic_DNA"/>
</dbReference>
<name>B7K550_RIPO1</name>
<accession>B7K550</accession>
<evidence type="ECO:0000256" key="5">
    <source>
        <dbReference type="ARBA" id="ARBA00023163"/>
    </source>
</evidence>
<keyword evidence="4" id="KW-0238">DNA-binding</keyword>
<dbReference type="AlphaFoldDB" id="B7K550"/>
<dbReference type="GO" id="GO:0000156">
    <property type="term" value="F:phosphorelay response regulator activity"/>
    <property type="evidence" value="ECO:0007669"/>
    <property type="project" value="TreeGrafter"/>
</dbReference>
<proteinExistence type="predicted"/>
<dbReference type="PANTHER" id="PTHR48111:SF1">
    <property type="entry name" value="TWO-COMPONENT RESPONSE REGULATOR ORR33"/>
    <property type="match status" value="1"/>
</dbReference>
<evidence type="ECO:0000256" key="2">
    <source>
        <dbReference type="ARBA" id="ARBA00023012"/>
    </source>
</evidence>
<dbReference type="SUPFAM" id="SSF52172">
    <property type="entry name" value="CheY-like"/>
    <property type="match status" value="1"/>
</dbReference>
<reference evidence="9" key="1">
    <citation type="journal article" date="2011" name="MBio">
        <title>Novel metabolic attributes of the genus Cyanothece, comprising a group of unicellular nitrogen-fixing Cyanobacteria.</title>
        <authorList>
            <person name="Bandyopadhyay A."/>
            <person name="Elvitigala T."/>
            <person name="Welsh E."/>
            <person name="Stockel J."/>
            <person name="Liberton M."/>
            <person name="Min H."/>
            <person name="Sherman L.A."/>
            <person name="Pakrasi H.B."/>
        </authorList>
    </citation>
    <scope>NUCLEOTIDE SEQUENCE [LARGE SCALE GENOMIC DNA]</scope>
    <source>
        <strain evidence="9">PCC 8801</strain>
    </source>
</reference>
<dbReference type="SMART" id="SM00448">
    <property type="entry name" value="REC"/>
    <property type="match status" value="1"/>
</dbReference>
<feature type="domain" description="Response regulatory" evidence="7">
    <location>
        <begin position="7"/>
        <end position="130"/>
    </location>
</feature>
<dbReference type="PROSITE" id="PS50110">
    <property type="entry name" value="RESPONSE_REGULATORY"/>
    <property type="match status" value="1"/>
</dbReference>
<gene>
    <name evidence="8" type="ordered locus">PCC8801_3932</name>
</gene>
<dbReference type="RefSeq" id="WP_012597130.1">
    <property type="nucleotide sequence ID" value="NC_011726.1"/>
</dbReference>
<feature type="modified residue" description="4-aspartylphosphate" evidence="6">
    <location>
        <position position="65"/>
    </location>
</feature>
<evidence type="ECO:0000313" key="8">
    <source>
        <dbReference type="EMBL" id="ACK67876.1"/>
    </source>
</evidence>
<dbReference type="HOGENOM" id="CLU_929570_0_0_3"/>
<sequence>MADDLCRILLIEDRLDNVQLLQRLLSEAQYCSLAQGLTFPVTCANNLAQGLDILAETAFDVILLDLSLPDSQGVNALIKLREKWPNIPIIVETHQENETLIVECFQLGADGYLQLQTLDTNLLVYEIRLGIERQQYRTKLAQQQQRLQQAKEFADLESLGNVKNSPSITARMFGEDSLRESLPELFQEFCKTYGDLLELALEQRAFKVEYNLSEQLRMLADKLGFVKASPRDAIEIHTKILKEKNQDVPLAKAQAYISEGRLMILELMGYLASFYRKYYIGLSNIHLSPHRTLPKGYE</sequence>
<evidence type="ECO:0000256" key="3">
    <source>
        <dbReference type="ARBA" id="ARBA00023015"/>
    </source>
</evidence>
<keyword evidence="2" id="KW-0902">Two-component regulatory system</keyword>
<dbReference type="GO" id="GO:0000976">
    <property type="term" value="F:transcription cis-regulatory region binding"/>
    <property type="evidence" value="ECO:0007669"/>
    <property type="project" value="TreeGrafter"/>
</dbReference>
<dbReference type="STRING" id="41431.PCC8801_3932"/>
<dbReference type="GO" id="GO:0005829">
    <property type="term" value="C:cytosol"/>
    <property type="evidence" value="ECO:0007669"/>
    <property type="project" value="TreeGrafter"/>
</dbReference>
<dbReference type="InterPro" id="IPR039420">
    <property type="entry name" value="WalR-like"/>
</dbReference>
<keyword evidence="1 6" id="KW-0597">Phosphoprotein</keyword>
<keyword evidence="5" id="KW-0804">Transcription</keyword>
<dbReference type="Proteomes" id="UP000008204">
    <property type="component" value="Chromosome"/>
</dbReference>
<evidence type="ECO:0000259" key="7">
    <source>
        <dbReference type="PROSITE" id="PS50110"/>
    </source>
</evidence>
<evidence type="ECO:0000256" key="6">
    <source>
        <dbReference type="PROSITE-ProRule" id="PRU00169"/>
    </source>
</evidence>
<protein>
    <submittedName>
        <fullName evidence="8">Response regulator receiver protein</fullName>
    </submittedName>
</protein>
<dbReference type="OrthoDB" id="456622at2"/>
<dbReference type="PANTHER" id="PTHR48111">
    <property type="entry name" value="REGULATOR OF RPOS"/>
    <property type="match status" value="1"/>
</dbReference>